<feature type="compositionally biased region" description="Polar residues" evidence="5">
    <location>
        <begin position="711"/>
        <end position="734"/>
    </location>
</feature>
<dbReference type="PANTHER" id="PTHR11787">
    <property type="entry name" value="RAB GDP-DISSOCIATION INHIBITOR"/>
    <property type="match status" value="1"/>
</dbReference>
<evidence type="ECO:0000313" key="7">
    <source>
        <dbReference type="Proteomes" id="UP000683360"/>
    </source>
</evidence>
<dbReference type="InterPro" id="IPR036188">
    <property type="entry name" value="FAD/NAD-bd_sf"/>
</dbReference>
<dbReference type="GO" id="GO:0005829">
    <property type="term" value="C:cytosol"/>
    <property type="evidence" value="ECO:0007669"/>
    <property type="project" value="UniProtKB-SubCell"/>
</dbReference>
<evidence type="ECO:0000256" key="1">
    <source>
        <dbReference type="ARBA" id="ARBA00004514"/>
    </source>
</evidence>
<dbReference type="PANTHER" id="PTHR11787:SF4">
    <property type="entry name" value="CHM, RAB ESCORT PROTEIN 1"/>
    <property type="match status" value="1"/>
</dbReference>
<dbReference type="GO" id="GO:0016192">
    <property type="term" value="P:vesicle-mediated transport"/>
    <property type="evidence" value="ECO:0007669"/>
    <property type="project" value="TreeGrafter"/>
</dbReference>
<dbReference type="GO" id="GO:0005092">
    <property type="term" value="F:GDP-dissociation inhibitor activity"/>
    <property type="evidence" value="ECO:0007669"/>
    <property type="project" value="InterPro"/>
</dbReference>
<evidence type="ECO:0000256" key="4">
    <source>
        <dbReference type="ARBA" id="ARBA00022490"/>
    </source>
</evidence>
<gene>
    <name evidence="6" type="ORF">MEDL_42735</name>
</gene>
<dbReference type="Gene3D" id="3.50.50.60">
    <property type="entry name" value="FAD/NAD(P)-binding domain"/>
    <property type="match status" value="2"/>
</dbReference>
<sequence length="743" mass="82772">MADEFPTEFDVIVIGTGLSESILAAAFSRIGQKVLHIDRNGYYSGRWCSFNLQAVDSWINQTKGEDALKATDADTIKNLISDEESTIELELIDKSYSHTNVTFNIGDDKTDVESDLKEKASSEADIIESNEVKNNDSVAANNSSVASEQSKNDTKDTSQKVNTDIKDNVTADVKDCTIDVKDSSTTGVKDSGLNSSDSKTIGEKKELPESVVDNDIKKKEEIWTKSRLLKEWRKFNLDLTPKLLYCGGSMVQLLITSDIAKYCEFKTVTRMLTLLDGKLEKVPCSRADVFNSKDVSMLEKRMLMKFLTSCAEYDKKPTEYEAFTDRPFTDYLESKKLTKNIKHFVQHSIAMATGETLTPEGLAKTKKFLHSLGRYGNTAFLWPLYGCGELPQGFCRMCAVFGGVYCLKMSASHLVVDKDNKCTGVISTDGKKLTAKYVIIEESSVPFPLFNASNKRYISRAVLVTDKSIVHDGSQQLSLLQIPKSDGRYLTTVIELPPSSMSSPSPLNVVHITMETENEDTTPELDLQDIVNTLFQTEPSQDDGKPVIMWSMFFKREFYCDVSVDRTVVPENVIVIPGPGPQLDLDIVVDQSRAIFEKLMPGEDFLPRPPNPEDIIYIDDAEKAVKDESNKSDFTESDQSESTNKPNDQSESDNSNFTESIDKPKDQSQSNNSDTTEFKSDQSETIDKQNDQSQSDNSNSKESKSDQSESINKPNDQLQSDNSSHTGSPDQTGSTDKKEPKTE</sequence>
<evidence type="ECO:0000256" key="3">
    <source>
        <dbReference type="ARBA" id="ARBA00022468"/>
    </source>
</evidence>
<dbReference type="EMBL" id="CAJPWZ010002038">
    <property type="protein sequence ID" value="CAG2229809.1"/>
    <property type="molecule type" value="Genomic_DNA"/>
</dbReference>
<organism evidence="6 7">
    <name type="scientific">Mytilus edulis</name>
    <name type="common">Blue mussel</name>
    <dbReference type="NCBI Taxonomy" id="6550"/>
    <lineage>
        <taxon>Eukaryota</taxon>
        <taxon>Metazoa</taxon>
        <taxon>Spiralia</taxon>
        <taxon>Lophotrochozoa</taxon>
        <taxon>Mollusca</taxon>
        <taxon>Bivalvia</taxon>
        <taxon>Autobranchia</taxon>
        <taxon>Pteriomorphia</taxon>
        <taxon>Mytilida</taxon>
        <taxon>Mytiloidea</taxon>
        <taxon>Mytilidae</taxon>
        <taxon>Mytilinae</taxon>
        <taxon>Mytilus</taxon>
    </lineage>
</organism>
<evidence type="ECO:0000256" key="5">
    <source>
        <dbReference type="SAM" id="MobiDB-lite"/>
    </source>
</evidence>
<dbReference type="AlphaFoldDB" id="A0A8S3TI21"/>
<dbReference type="GO" id="GO:0005096">
    <property type="term" value="F:GTPase activator activity"/>
    <property type="evidence" value="ECO:0007669"/>
    <property type="project" value="UniProtKB-KW"/>
</dbReference>
<name>A0A8S3TI21_MYTED</name>
<keyword evidence="7" id="KW-1185">Reference proteome</keyword>
<comment type="subcellular location">
    <subcellularLocation>
        <location evidence="1">Cytoplasm</location>
        <location evidence="1">Cytosol</location>
    </subcellularLocation>
</comment>
<dbReference type="Gene3D" id="1.10.405.10">
    <property type="entry name" value="Guanine Nucleotide Dissociation Inhibitor, domain 1"/>
    <property type="match status" value="1"/>
</dbReference>
<feature type="compositionally biased region" description="Low complexity" evidence="5">
    <location>
        <begin position="135"/>
        <end position="147"/>
    </location>
</feature>
<feature type="compositionally biased region" description="Polar residues" evidence="5">
    <location>
        <begin position="640"/>
        <end position="659"/>
    </location>
</feature>
<accession>A0A8S3TI21</accession>
<dbReference type="Pfam" id="PF00996">
    <property type="entry name" value="GDI"/>
    <property type="match status" value="2"/>
</dbReference>
<reference evidence="6" key="1">
    <citation type="submission" date="2021-03" db="EMBL/GenBank/DDBJ databases">
        <authorList>
            <person name="Bekaert M."/>
        </authorList>
    </citation>
    <scope>NUCLEOTIDE SEQUENCE</scope>
</reference>
<feature type="compositionally biased region" description="Basic and acidic residues" evidence="5">
    <location>
        <begin position="150"/>
        <end position="161"/>
    </location>
</feature>
<dbReference type="OrthoDB" id="1923006at2759"/>
<comment type="caution">
    <text evidence="6">The sequence shown here is derived from an EMBL/GenBank/DDBJ whole genome shotgun (WGS) entry which is preliminary data.</text>
</comment>
<keyword evidence="4" id="KW-0963">Cytoplasm</keyword>
<feature type="region of interest" description="Disordered" evidence="5">
    <location>
        <begin position="626"/>
        <end position="743"/>
    </location>
</feature>
<dbReference type="GO" id="GO:0005634">
    <property type="term" value="C:nucleus"/>
    <property type="evidence" value="ECO:0007669"/>
    <property type="project" value="TreeGrafter"/>
</dbReference>
<dbReference type="FunFam" id="3.50.50.60:FF:000108">
    <property type="entry name" value="Rab proteins geranylgeranyltransferase component A"/>
    <property type="match status" value="1"/>
</dbReference>
<evidence type="ECO:0000313" key="6">
    <source>
        <dbReference type="EMBL" id="CAG2229809.1"/>
    </source>
</evidence>
<dbReference type="Proteomes" id="UP000683360">
    <property type="component" value="Unassembled WGS sequence"/>
</dbReference>
<protein>
    <submittedName>
        <fullName evidence="6">CHM</fullName>
    </submittedName>
</protein>
<dbReference type="GO" id="GO:0007264">
    <property type="term" value="P:small GTPase-mediated signal transduction"/>
    <property type="evidence" value="ECO:0007669"/>
    <property type="project" value="InterPro"/>
</dbReference>
<dbReference type="SUPFAM" id="SSF51905">
    <property type="entry name" value="FAD/NAD(P)-binding domain"/>
    <property type="match status" value="1"/>
</dbReference>
<dbReference type="InterPro" id="IPR001738">
    <property type="entry name" value="Rab_escort"/>
</dbReference>
<dbReference type="PIRSF" id="PIRSF016550">
    <property type="entry name" value="Rab_ger_ger_transf_A_euk"/>
    <property type="match status" value="1"/>
</dbReference>
<evidence type="ECO:0000256" key="2">
    <source>
        <dbReference type="ARBA" id="ARBA00005593"/>
    </source>
</evidence>
<feature type="compositionally biased region" description="Basic and acidic residues" evidence="5">
    <location>
        <begin position="676"/>
        <end position="690"/>
    </location>
</feature>
<keyword evidence="3" id="KW-0343">GTPase activation</keyword>
<comment type="similarity">
    <text evidence="2">Belongs to the Rab GDI family.</text>
</comment>
<dbReference type="InterPro" id="IPR018203">
    <property type="entry name" value="GDP_dissociation_inhibitor"/>
</dbReference>
<feature type="region of interest" description="Disordered" evidence="5">
    <location>
        <begin position="129"/>
        <end position="161"/>
    </location>
</feature>
<dbReference type="Gene3D" id="3.30.519.10">
    <property type="entry name" value="Guanine Nucleotide Dissociation Inhibitor, domain 2"/>
    <property type="match status" value="1"/>
</dbReference>
<proteinExistence type="inferred from homology"/>
<dbReference type="FunFam" id="1.10.405.10:FF:000003">
    <property type="entry name" value="Rab proteins geranylgeranyltransferase component A"/>
    <property type="match status" value="1"/>
</dbReference>
<dbReference type="PRINTS" id="PR00893">
    <property type="entry name" value="RABESCORT"/>
</dbReference>
<dbReference type="SUPFAM" id="SSF54373">
    <property type="entry name" value="FAD-linked reductases, C-terminal domain"/>
    <property type="match status" value="1"/>
</dbReference>
<dbReference type="PRINTS" id="PR00891">
    <property type="entry name" value="RABGDIREP"/>
</dbReference>
<dbReference type="GO" id="GO:0005968">
    <property type="term" value="C:Rab-protein geranylgeranyltransferase complex"/>
    <property type="evidence" value="ECO:0007669"/>
    <property type="project" value="InterPro"/>
</dbReference>
<dbReference type="GO" id="GO:0006886">
    <property type="term" value="P:intracellular protein transport"/>
    <property type="evidence" value="ECO:0007669"/>
    <property type="project" value="InterPro"/>
</dbReference>